<feature type="transmembrane region" description="Helical" evidence="2">
    <location>
        <begin position="218"/>
        <end position="246"/>
    </location>
</feature>
<feature type="region of interest" description="Disordered" evidence="1">
    <location>
        <begin position="1"/>
        <end position="49"/>
    </location>
</feature>
<feature type="transmembrane region" description="Helical" evidence="2">
    <location>
        <begin position="322"/>
        <end position="341"/>
    </location>
</feature>
<dbReference type="Proteomes" id="UP001187471">
    <property type="component" value="Unassembled WGS sequence"/>
</dbReference>
<feature type="transmembrane region" description="Helical" evidence="2">
    <location>
        <begin position="447"/>
        <end position="468"/>
    </location>
</feature>
<proteinExistence type="predicted"/>
<organism evidence="3 4">
    <name type="scientific">Escallonia rubra</name>
    <dbReference type="NCBI Taxonomy" id="112253"/>
    <lineage>
        <taxon>Eukaryota</taxon>
        <taxon>Viridiplantae</taxon>
        <taxon>Streptophyta</taxon>
        <taxon>Embryophyta</taxon>
        <taxon>Tracheophyta</taxon>
        <taxon>Spermatophyta</taxon>
        <taxon>Magnoliopsida</taxon>
        <taxon>eudicotyledons</taxon>
        <taxon>Gunneridae</taxon>
        <taxon>Pentapetalae</taxon>
        <taxon>asterids</taxon>
        <taxon>campanulids</taxon>
        <taxon>Escalloniales</taxon>
        <taxon>Escalloniaceae</taxon>
        <taxon>Escallonia</taxon>
    </lineage>
</organism>
<keyword evidence="2" id="KW-0812">Transmembrane</keyword>
<evidence type="ECO:0000256" key="1">
    <source>
        <dbReference type="SAM" id="MobiDB-lite"/>
    </source>
</evidence>
<gene>
    <name evidence="3" type="ORF">RJ640_030792</name>
</gene>
<feature type="transmembrane region" description="Helical" evidence="2">
    <location>
        <begin position="116"/>
        <end position="135"/>
    </location>
</feature>
<feature type="transmembrane region" description="Helical" evidence="2">
    <location>
        <begin position="424"/>
        <end position="441"/>
    </location>
</feature>
<sequence>MSDHLVLAEEPALSHDQTPLLITNQLPPPPPPRPPPPPPRPQQQGDGDTQLDETLQRLDTFLTLLGFNQSNALKVCLSWAVFALIGVALPVAILELSSNSCSGCETYQIKDFELDIVASQACLAAVSLLCLSHNLRKYGLRKFLFVDRFEFLIPGSRFHNTLPKLNCNESYNYLETAPEDAIRLLVLWVLPCFILKTAREVIRILYVRRESWWQSLAILVGLLVSWTYIMTIFLSACILFHMICYLQIIHFEDYGKFLERESDVLVFIEEHTRLRHHLSKISHRFRIYLVLEFLVVTASQFMTLFQTTGYSGIITFINGGDFAVSSIIQVVGITLCLNAAAKISHRAQGIASIASRWHAVATCSSTDASRLTSSSSVGNFAAAYPLGSLQMSNSESDLDSVDHIALPTNTQLASYTSSYHRRQAFVMYLQTNPGGITIFGWTVDRGLINTIFFIELSLVLFVLGKTIIFASKHGAAISVWEGHWIPNNIHPPVAIQHSLTFPEIMGSHSERTLIKFLFSPEAASKIRAIHIPKCDFEDQTGRFELAMDYRVISVPWIDVD</sequence>
<keyword evidence="4" id="KW-1185">Reference proteome</keyword>
<evidence type="ECO:0000313" key="3">
    <source>
        <dbReference type="EMBL" id="KAK2971042.1"/>
    </source>
</evidence>
<keyword evidence="2" id="KW-0472">Membrane</keyword>
<keyword evidence="2" id="KW-1133">Transmembrane helix</keyword>
<feature type="transmembrane region" description="Helical" evidence="2">
    <location>
        <begin position="181"/>
        <end position="198"/>
    </location>
</feature>
<feature type="compositionally biased region" description="Pro residues" evidence="1">
    <location>
        <begin position="26"/>
        <end position="41"/>
    </location>
</feature>
<dbReference type="AlphaFoldDB" id="A0AA88UDA5"/>
<reference evidence="3" key="1">
    <citation type="submission" date="2022-12" db="EMBL/GenBank/DDBJ databases">
        <title>Draft genome assemblies for two species of Escallonia (Escalloniales).</title>
        <authorList>
            <person name="Chanderbali A."/>
            <person name="Dervinis C."/>
            <person name="Anghel I."/>
            <person name="Soltis D."/>
            <person name="Soltis P."/>
            <person name="Zapata F."/>
        </authorList>
    </citation>
    <scope>NUCLEOTIDE SEQUENCE</scope>
    <source>
        <strain evidence="3">UCBG92.1500</strain>
        <tissue evidence="3">Leaf</tissue>
    </source>
</reference>
<name>A0AA88UDA5_9ASTE</name>
<dbReference type="EMBL" id="JAVXUO010002615">
    <property type="protein sequence ID" value="KAK2971042.1"/>
    <property type="molecule type" value="Genomic_DNA"/>
</dbReference>
<feature type="transmembrane region" description="Helical" evidence="2">
    <location>
        <begin position="75"/>
        <end position="96"/>
    </location>
</feature>
<dbReference type="Pfam" id="PF12056">
    <property type="entry name" value="DUF3537"/>
    <property type="match status" value="1"/>
</dbReference>
<protein>
    <submittedName>
        <fullName evidence="3">Uncharacterized protein</fullName>
    </submittedName>
</protein>
<comment type="caution">
    <text evidence="3">The sequence shown here is derived from an EMBL/GenBank/DDBJ whole genome shotgun (WGS) entry which is preliminary data.</text>
</comment>
<feature type="compositionally biased region" description="Polar residues" evidence="1">
    <location>
        <begin position="15"/>
        <end position="25"/>
    </location>
</feature>
<accession>A0AA88UDA5</accession>
<feature type="transmembrane region" description="Helical" evidence="2">
    <location>
        <begin position="285"/>
        <end position="302"/>
    </location>
</feature>
<evidence type="ECO:0000256" key="2">
    <source>
        <dbReference type="SAM" id="Phobius"/>
    </source>
</evidence>
<dbReference type="PANTHER" id="PTHR31963:SF2">
    <property type="entry name" value="ZINC FINGER CONSTANS-LIKE PROTEIN (DUF3537)"/>
    <property type="match status" value="1"/>
</dbReference>
<dbReference type="PANTHER" id="PTHR31963">
    <property type="entry name" value="RAS GUANINE NUCLEOTIDE EXCHANGE FACTOR K"/>
    <property type="match status" value="1"/>
</dbReference>
<evidence type="ECO:0000313" key="4">
    <source>
        <dbReference type="Proteomes" id="UP001187471"/>
    </source>
</evidence>
<dbReference type="InterPro" id="IPR021924">
    <property type="entry name" value="DUF3537"/>
</dbReference>